<dbReference type="AlphaFoldDB" id="A0A9P0IE82"/>
<gene>
    <name evidence="1" type="ORF">SPLIT_LOCUS9590</name>
</gene>
<evidence type="ECO:0000313" key="1">
    <source>
        <dbReference type="EMBL" id="CAH1644236.1"/>
    </source>
</evidence>
<reference evidence="1" key="1">
    <citation type="submission" date="2022-02" db="EMBL/GenBank/DDBJ databases">
        <authorList>
            <person name="King R."/>
        </authorList>
    </citation>
    <scope>NUCLEOTIDE SEQUENCE</scope>
</reference>
<dbReference type="EMBL" id="LR824535">
    <property type="protein sequence ID" value="CAH1644236.1"/>
    <property type="molecule type" value="Genomic_DNA"/>
</dbReference>
<name>A0A9P0IE82_SPOLI</name>
<sequence>MPNFNPIDLKLIMSHTNFHPLFYPLGGGNYQNPFTADAYVITSICMPNFNPIDLKLTMSHTNFHPLFYPLIGLKLTKSHTNFHPLFYPLGGGNYQNPFLADAYVITSICMPNFSPICPAVWAVR</sequence>
<proteinExistence type="predicted"/>
<protein>
    <submittedName>
        <fullName evidence="1">Uncharacterized protein</fullName>
    </submittedName>
</protein>
<evidence type="ECO:0000313" key="2">
    <source>
        <dbReference type="Proteomes" id="UP001153321"/>
    </source>
</evidence>
<keyword evidence="2" id="KW-1185">Reference proteome</keyword>
<accession>A0A9P0IE82</accession>
<organism evidence="1 2">
    <name type="scientific">Spodoptera littoralis</name>
    <name type="common">Egyptian cotton leafworm</name>
    <dbReference type="NCBI Taxonomy" id="7109"/>
    <lineage>
        <taxon>Eukaryota</taxon>
        <taxon>Metazoa</taxon>
        <taxon>Ecdysozoa</taxon>
        <taxon>Arthropoda</taxon>
        <taxon>Hexapoda</taxon>
        <taxon>Insecta</taxon>
        <taxon>Pterygota</taxon>
        <taxon>Neoptera</taxon>
        <taxon>Endopterygota</taxon>
        <taxon>Lepidoptera</taxon>
        <taxon>Glossata</taxon>
        <taxon>Ditrysia</taxon>
        <taxon>Noctuoidea</taxon>
        <taxon>Noctuidae</taxon>
        <taxon>Amphipyrinae</taxon>
        <taxon>Spodoptera</taxon>
    </lineage>
</organism>
<dbReference type="Proteomes" id="UP001153321">
    <property type="component" value="Chromosome 4"/>
</dbReference>